<name>A0A4R8QE78_9PEZI</name>
<keyword evidence="3" id="KW-1185">Reference proteome</keyword>
<sequence length="92" mass="9844">MFSLKTVIALMGLASIVAAAPPGRDDTKSCYCGYEQKGVRMSDPLVTKEACGDLGTLVNGPTKCLITIDINEPIFIDRCKKPNGSDVGYCEK</sequence>
<gene>
    <name evidence="2" type="ORF">C8035_v010760</name>
</gene>
<proteinExistence type="predicted"/>
<evidence type="ECO:0000313" key="3">
    <source>
        <dbReference type="Proteomes" id="UP000295083"/>
    </source>
</evidence>
<evidence type="ECO:0000313" key="2">
    <source>
        <dbReference type="EMBL" id="TDZ34304.1"/>
    </source>
</evidence>
<dbReference type="AlphaFoldDB" id="A0A4R8QE78"/>
<keyword evidence="1" id="KW-0732">Signal</keyword>
<accession>A0A4R8QE78</accession>
<comment type="caution">
    <text evidence="2">The sequence shown here is derived from an EMBL/GenBank/DDBJ whole genome shotgun (WGS) entry which is preliminary data.</text>
</comment>
<feature type="signal peptide" evidence="1">
    <location>
        <begin position="1"/>
        <end position="19"/>
    </location>
</feature>
<evidence type="ECO:0000256" key="1">
    <source>
        <dbReference type="SAM" id="SignalP"/>
    </source>
</evidence>
<protein>
    <submittedName>
        <fullName evidence="2">Uncharacterized protein</fullName>
    </submittedName>
</protein>
<reference evidence="2 3" key="1">
    <citation type="submission" date="2018-11" db="EMBL/GenBank/DDBJ databases">
        <title>Genome sequence and assembly of Colletotrichum spinosum.</title>
        <authorList>
            <person name="Gan P."/>
            <person name="Shirasu K."/>
        </authorList>
    </citation>
    <scope>NUCLEOTIDE SEQUENCE [LARGE SCALE GENOMIC DNA]</scope>
    <source>
        <strain evidence="2 3">CBS 515.97</strain>
    </source>
</reference>
<dbReference type="Proteomes" id="UP000295083">
    <property type="component" value="Unassembled WGS sequence"/>
</dbReference>
<organism evidence="2 3">
    <name type="scientific">Colletotrichum spinosum</name>
    <dbReference type="NCBI Taxonomy" id="1347390"/>
    <lineage>
        <taxon>Eukaryota</taxon>
        <taxon>Fungi</taxon>
        <taxon>Dikarya</taxon>
        <taxon>Ascomycota</taxon>
        <taxon>Pezizomycotina</taxon>
        <taxon>Sordariomycetes</taxon>
        <taxon>Hypocreomycetidae</taxon>
        <taxon>Glomerellales</taxon>
        <taxon>Glomerellaceae</taxon>
        <taxon>Colletotrichum</taxon>
        <taxon>Colletotrichum orbiculare species complex</taxon>
    </lineage>
</organism>
<dbReference type="EMBL" id="QAPG01000055">
    <property type="protein sequence ID" value="TDZ34304.1"/>
    <property type="molecule type" value="Genomic_DNA"/>
</dbReference>
<feature type="chain" id="PRO_5020386863" evidence="1">
    <location>
        <begin position="20"/>
        <end position="92"/>
    </location>
</feature>